<name>A0A6P2LR81_9BURK</name>
<keyword evidence="3" id="KW-1185">Reference proteome</keyword>
<protein>
    <submittedName>
        <fullName evidence="2">Uncharacterized protein</fullName>
    </submittedName>
</protein>
<keyword evidence="1" id="KW-1133">Transmembrane helix</keyword>
<accession>A0A6P2LR81</accession>
<keyword evidence="1" id="KW-0812">Transmembrane</keyword>
<organism evidence="2 3">
    <name type="scientific">Burkholderia paludis</name>
    <dbReference type="NCBI Taxonomy" id="1506587"/>
    <lineage>
        <taxon>Bacteria</taxon>
        <taxon>Pseudomonadati</taxon>
        <taxon>Pseudomonadota</taxon>
        <taxon>Betaproteobacteria</taxon>
        <taxon>Burkholderiales</taxon>
        <taxon>Burkholderiaceae</taxon>
        <taxon>Burkholderia</taxon>
        <taxon>Burkholderia cepacia complex</taxon>
    </lineage>
</organism>
<feature type="transmembrane region" description="Helical" evidence="1">
    <location>
        <begin position="46"/>
        <end position="70"/>
    </location>
</feature>
<gene>
    <name evidence="2" type="ORF">BPA30113_03125</name>
</gene>
<sequence>MKLLEPTVGAVAGAIIATLFCWGGLYSFGVLILGGRGSLFDTHPQIANLFFAGWFVSVVVFASIGSWRGYVWRRSRGRQLGKKGEIK</sequence>
<evidence type="ECO:0000256" key="1">
    <source>
        <dbReference type="SAM" id="Phobius"/>
    </source>
</evidence>
<evidence type="ECO:0000313" key="2">
    <source>
        <dbReference type="EMBL" id="VWB69519.1"/>
    </source>
</evidence>
<proteinExistence type="predicted"/>
<dbReference type="EMBL" id="CABVQD010000009">
    <property type="protein sequence ID" value="VWB69519.1"/>
    <property type="molecule type" value="Genomic_DNA"/>
</dbReference>
<feature type="transmembrane region" description="Helical" evidence="1">
    <location>
        <begin position="7"/>
        <end position="34"/>
    </location>
</feature>
<keyword evidence="1" id="KW-0472">Membrane</keyword>
<reference evidence="2 3" key="1">
    <citation type="submission" date="2019-09" db="EMBL/GenBank/DDBJ databases">
        <authorList>
            <person name="Depoorter E."/>
        </authorList>
    </citation>
    <scope>NUCLEOTIDE SEQUENCE [LARGE SCALE GENOMIC DNA]</scope>
    <source>
        <strain evidence="2">LMG 30113</strain>
    </source>
</reference>
<dbReference type="AlphaFoldDB" id="A0A6P2LR81"/>
<evidence type="ECO:0000313" key="3">
    <source>
        <dbReference type="Proteomes" id="UP000494330"/>
    </source>
</evidence>
<dbReference type="Proteomes" id="UP000494330">
    <property type="component" value="Unassembled WGS sequence"/>
</dbReference>